<feature type="region of interest" description="Disordered" evidence="1">
    <location>
        <begin position="78"/>
        <end position="103"/>
    </location>
</feature>
<dbReference type="Proteomes" id="UP000298058">
    <property type="component" value="Unassembled WGS sequence"/>
</dbReference>
<evidence type="ECO:0000313" key="4">
    <source>
        <dbReference type="Proteomes" id="UP000298058"/>
    </source>
</evidence>
<comment type="caution">
    <text evidence="3">The sequence shown here is derived from an EMBL/GenBank/DDBJ whole genome shotgun (WGS) entry which is preliminary data.</text>
</comment>
<dbReference type="PROSITE" id="PS50076">
    <property type="entry name" value="DNAJ_2"/>
    <property type="match status" value="1"/>
</dbReference>
<dbReference type="InterPro" id="IPR001623">
    <property type="entry name" value="DnaJ_domain"/>
</dbReference>
<feature type="domain" description="J" evidence="2">
    <location>
        <begin position="9"/>
        <end position="73"/>
    </location>
</feature>
<proteinExistence type="predicted"/>
<dbReference type="SMART" id="SM00271">
    <property type="entry name" value="DnaJ"/>
    <property type="match status" value="1"/>
</dbReference>
<evidence type="ECO:0000259" key="2">
    <source>
        <dbReference type="PROSITE" id="PS50076"/>
    </source>
</evidence>
<evidence type="ECO:0000256" key="1">
    <source>
        <dbReference type="SAM" id="MobiDB-lite"/>
    </source>
</evidence>
<dbReference type="AlphaFoldDB" id="A0A4R9LVT7"/>
<dbReference type="InterPro" id="IPR036869">
    <property type="entry name" value="J_dom_sf"/>
</dbReference>
<dbReference type="Gene3D" id="1.10.287.110">
    <property type="entry name" value="DnaJ domain"/>
    <property type="match status" value="1"/>
</dbReference>
<dbReference type="EMBL" id="RQHW01000082">
    <property type="protein sequence ID" value="TGN16906.1"/>
    <property type="molecule type" value="Genomic_DNA"/>
</dbReference>
<dbReference type="RefSeq" id="WP_135762151.1">
    <property type="nucleotide sequence ID" value="NZ_RQHW01000082.1"/>
</dbReference>
<feature type="compositionally biased region" description="Basic and acidic residues" evidence="1">
    <location>
        <begin position="80"/>
        <end position="98"/>
    </location>
</feature>
<name>A0A4R9LVT7_9LEPT</name>
<dbReference type="SUPFAM" id="SSF46565">
    <property type="entry name" value="Chaperone J-domain"/>
    <property type="match status" value="1"/>
</dbReference>
<keyword evidence="4" id="KW-1185">Reference proteome</keyword>
<dbReference type="CDD" id="cd06257">
    <property type="entry name" value="DnaJ"/>
    <property type="match status" value="1"/>
</dbReference>
<dbReference type="Pfam" id="PF00226">
    <property type="entry name" value="DnaJ"/>
    <property type="match status" value="1"/>
</dbReference>
<sequence length="191" mass="21945">MDEKLLLDEALSFLGLKGDSSEDDLKSQYHKLAKKYHPDGGEFTSEILFQELQKHYEFLKKFWERNGSFDAFSLGKGRSSRQDHSFSHEPEAAREGAGKDTSSSLVPDPIFSMYKTAKEEETRAILNYFEKTKLDPMNLNHAKNNALAELRTRLDPVCKVYLDIVQNHPKSIWVGDSKDSLARLSVWWKQS</sequence>
<accession>A0A4R9LVT7</accession>
<protein>
    <submittedName>
        <fullName evidence="3">Molecular chaperone DnaJ</fullName>
    </submittedName>
</protein>
<evidence type="ECO:0000313" key="3">
    <source>
        <dbReference type="EMBL" id="TGN16906.1"/>
    </source>
</evidence>
<reference evidence="3" key="1">
    <citation type="journal article" date="2019" name="PLoS Negl. Trop. Dis.">
        <title>Revisiting the worldwide diversity of Leptospira species in the environment.</title>
        <authorList>
            <person name="Vincent A.T."/>
            <person name="Schiettekatte O."/>
            <person name="Bourhy P."/>
            <person name="Veyrier F.J."/>
            <person name="Picardeau M."/>
        </authorList>
    </citation>
    <scope>NUCLEOTIDE SEQUENCE [LARGE SCALE GENOMIC DNA]</scope>
    <source>
        <strain evidence="3">201300427</strain>
    </source>
</reference>
<gene>
    <name evidence="3" type="ORF">EHS15_18850</name>
</gene>
<dbReference type="OrthoDB" id="9779889at2"/>
<organism evidence="3 4">
    <name type="scientific">Leptospira idonii</name>
    <dbReference type="NCBI Taxonomy" id="1193500"/>
    <lineage>
        <taxon>Bacteria</taxon>
        <taxon>Pseudomonadati</taxon>
        <taxon>Spirochaetota</taxon>
        <taxon>Spirochaetia</taxon>
        <taxon>Leptospirales</taxon>
        <taxon>Leptospiraceae</taxon>
        <taxon>Leptospira</taxon>
    </lineage>
</organism>